<dbReference type="OrthoDB" id="10253869at2759"/>
<name>A0A835UM44_VANPL</name>
<reference evidence="1 2" key="1">
    <citation type="journal article" date="2020" name="Nat. Food">
        <title>A phased Vanilla planifolia genome enables genetic improvement of flavour and production.</title>
        <authorList>
            <person name="Hasing T."/>
            <person name="Tang H."/>
            <person name="Brym M."/>
            <person name="Khazi F."/>
            <person name="Huang T."/>
            <person name="Chambers A.H."/>
        </authorList>
    </citation>
    <scope>NUCLEOTIDE SEQUENCE [LARGE SCALE GENOMIC DNA]</scope>
    <source>
        <tissue evidence="1">Leaf</tissue>
    </source>
</reference>
<gene>
    <name evidence="1" type="ORF">HPP92_020495</name>
</gene>
<comment type="caution">
    <text evidence="1">The sequence shown here is derived from an EMBL/GenBank/DDBJ whole genome shotgun (WGS) entry which is preliminary data.</text>
</comment>
<keyword evidence="2" id="KW-1185">Reference proteome</keyword>
<evidence type="ECO:0000313" key="2">
    <source>
        <dbReference type="Proteomes" id="UP000636800"/>
    </source>
</evidence>
<dbReference type="AlphaFoldDB" id="A0A835UM44"/>
<protein>
    <submittedName>
        <fullName evidence="1">Uncharacterized protein</fullName>
    </submittedName>
</protein>
<dbReference type="Proteomes" id="UP000636800">
    <property type="component" value="Chromosome 10"/>
</dbReference>
<organism evidence="1 2">
    <name type="scientific">Vanilla planifolia</name>
    <name type="common">Vanilla</name>
    <dbReference type="NCBI Taxonomy" id="51239"/>
    <lineage>
        <taxon>Eukaryota</taxon>
        <taxon>Viridiplantae</taxon>
        <taxon>Streptophyta</taxon>
        <taxon>Embryophyta</taxon>
        <taxon>Tracheophyta</taxon>
        <taxon>Spermatophyta</taxon>
        <taxon>Magnoliopsida</taxon>
        <taxon>Liliopsida</taxon>
        <taxon>Asparagales</taxon>
        <taxon>Orchidaceae</taxon>
        <taxon>Vanilloideae</taxon>
        <taxon>Vanilleae</taxon>
        <taxon>Vanilla</taxon>
    </lineage>
</organism>
<evidence type="ECO:0000313" key="1">
    <source>
        <dbReference type="EMBL" id="KAG0464426.1"/>
    </source>
</evidence>
<accession>A0A835UM44</accession>
<dbReference type="EMBL" id="JADCNL010000010">
    <property type="protein sequence ID" value="KAG0464426.1"/>
    <property type="molecule type" value="Genomic_DNA"/>
</dbReference>
<proteinExistence type="predicted"/>
<feature type="non-terminal residue" evidence="1">
    <location>
        <position position="82"/>
    </location>
</feature>
<sequence>MLNVTAPVLSMGTNGTSEICGIQRTQVFRPGKAASHKWLQPCQYKRNVSYGRSSQECKMCSRANPNDTASVYYYDNHKCSHP</sequence>